<evidence type="ECO:0000313" key="1">
    <source>
        <dbReference type="EMBL" id="TGN19198.1"/>
    </source>
</evidence>
<accession>A0A4R9M311</accession>
<comment type="caution">
    <text evidence="1">The sequence shown here is derived from an EMBL/GenBank/DDBJ whole genome shotgun (WGS) entry which is preliminary data.</text>
</comment>
<protein>
    <submittedName>
        <fullName evidence="1">Uncharacterized protein</fullName>
    </submittedName>
</protein>
<sequence>MKFLELIFFIFFCLVSFGFTEAQTQQKYTGSISVTEKRIADAKEEYKKTKRFPTEWKLFYKGKEGDFVVFYDWNGQEIHYRYRRNKFDLDGEEFVKDLFQGNPYFIQGEWTGYYFYSLDSRGRRKVLPEKKNLPAKEEEFIDLHTVPIFKLIRYQEIFTDELLY</sequence>
<name>A0A4R9M311_9LEPT</name>
<proteinExistence type="predicted"/>
<dbReference type="Proteomes" id="UP000298058">
    <property type="component" value="Unassembled WGS sequence"/>
</dbReference>
<dbReference type="OrthoDB" id="336562at2"/>
<dbReference type="NCBIfam" id="NF047511">
    <property type="entry name" value="LIC_11959_fam"/>
    <property type="match status" value="1"/>
</dbReference>
<keyword evidence="2" id="KW-1185">Reference proteome</keyword>
<evidence type="ECO:0000313" key="2">
    <source>
        <dbReference type="Proteomes" id="UP000298058"/>
    </source>
</evidence>
<organism evidence="1 2">
    <name type="scientific">Leptospira idonii</name>
    <dbReference type="NCBI Taxonomy" id="1193500"/>
    <lineage>
        <taxon>Bacteria</taxon>
        <taxon>Pseudomonadati</taxon>
        <taxon>Spirochaetota</taxon>
        <taxon>Spirochaetia</taxon>
        <taxon>Leptospirales</taxon>
        <taxon>Leptospiraceae</taxon>
        <taxon>Leptospira</taxon>
    </lineage>
</organism>
<gene>
    <name evidence="1" type="ORF">EHS15_09775</name>
</gene>
<dbReference type="AlphaFoldDB" id="A0A4R9M311"/>
<dbReference type="EMBL" id="RQHW01000033">
    <property type="protein sequence ID" value="TGN19198.1"/>
    <property type="molecule type" value="Genomic_DNA"/>
</dbReference>
<dbReference type="RefSeq" id="WP_135760383.1">
    <property type="nucleotide sequence ID" value="NZ_RQHW01000033.1"/>
</dbReference>
<reference evidence="1" key="1">
    <citation type="journal article" date="2019" name="PLoS Negl. Trop. Dis.">
        <title>Revisiting the worldwide diversity of Leptospira species in the environment.</title>
        <authorList>
            <person name="Vincent A.T."/>
            <person name="Schiettekatte O."/>
            <person name="Bourhy P."/>
            <person name="Veyrier F.J."/>
            <person name="Picardeau M."/>
        </authorList>
    </citation>
    <scope>NUCLEOTIDE SEQUENCE [LARGE SCALE GENOMIC DNA]</scope>
    <source>
        <strain evidence="1">201300427</strain>
    </source>
</reference>